<feature type="region of interest" description="Disordered" evidence="1">
    <location>
        <begin position="26"/>
        <end position="46"/>
    </location>
</feature>
<evidence type="ECO:0000256" key="2">
    <source>
        <dbReference type="SAM" id="Phobius"/>
    </source>
</evidence>
<comment type="caution">
    <text evidence="3">The sequence shown here is derived from an EMBL/GenBank/DDBJ whole genome shotgun (WGS) entry which is preliminary data.</text>
</comment>
<keyword evidence="2" id="KW-0472">Membrane</keyword>
<proteinExistence type="predicted"/>
<name>A0A835S5T7_VANPL</name>
<feature type="region of interest" description="Disordered" evidence="1">
    <location>
        <begin position="75"/>
        <end position="127"/>
    </location>
</feature>
<protein>
    <submittedName>
        <fullName evidence="3">Uncharacterized protein</fullName>
    </submittedName>
</protein>
<keyword evidence="2" id="KW-1133">Transmembrane helix</keyword>
<feature type="transmembrane region" description="Helical" evidence="2">
    <location>
        <begin position="143"/>
        <end position="164"/>
    </location>
</feature>
<dbReference type="AlphaFoldDB" id="A0A835S5T7"/>
<dbReference type="Proteomes" id="UP000639772">
    <property type="component" value="Chromosome 1"/>
</dbReference>
<sequence>MAIAGAPPISLAAYLPYSILPSRRCPPPMAASSTPTSTSKEHQIMPKEFSYSRADPSVRWPNLKLDEHFFSLQRNVSSPPNTVAEPQLQKAEIESDREVEQLENPASTASTESHDDKKRRSRPKKMTKLELTRAKDWRRRAQLLADQILALLLLASLLTFWTIVPCR</sequence>
<dbReference type="EMBL" id="JADCNM010000001">
    <property type="protein sequence ID" value="KAG0502049.1"/>
    <property type="molecule type" value="Genomic_DNA"/>
</dbReference>
<evidence type="ECO:0000256" key="1">
    <source>
        <dbReference type="SAM" id="MobiDB-lite"/>
    </source>
</evidence>
<evidence type="ECO:0000313" key="4">
    <source>
        <dbReference type="Proteomes" id="UP000639772"/>
    </source>
</evidence>
<keyword evidence="2" id="KW-0812">Transmembrane</keyword>
<organism evidence="3 4">
    <name type="scientific">Vanilla planifolia</name>
    <name type="common">Vanilla</name>
    <dbReference type="NCBI Taxonomy" id="51239"/>
    <lineage>
        <taxon>Eukaryota</taxon>
        <taxon>Viridiplantae</taxon>
        <taxon>Streptophyta</taxon>
        <taxon>Embryophyta</taxon>
        <taxon>Tracheophyta</taxon>
        <taxon>Spermatophyta</taxon>
        <taxon>Magnoliopsida</taxon>
        <taxon>Liliopsida</taxon>
        <taxon>Asparagales</taxon>
        <taxon>Orchidaceae</taxon>
        <taxon>Vanilloideae</taxon>
        <taxon>Vanilleae</taxon>
        <taxon>Vanilla</taxon>
    </lineage>
</organism>
<evidence type="ECO:0000313" key="3">
    <source>
        <dbReference type="EMBL" id="KAG0502049.1"/>
    </source>
</evidence>
<reference evidence="3 4" key="1">
    <citation type="journal article" date="2020" name="Nat. Food">
        <title>A phased Vanilla planifolia genome enables genetic improvement of flavour and production.</title>
        <authorList>
            <person name="Hasing T."/>
            <person name="Tang H."/>
            <person name="Brym M."/>
            <person name="Khazi F."/>
            <person name="Huang T."/>
            <person name="Chambers A.H."/>
        </authorList>
    </citation>
    <scope>NUCLEOTIDE SEQUENCE [LARGE SCALE GENOMIC DNA]</scope>
    <source>
        <tissue evidence="3">Leaf</tissue>
    </source>
</reference>
<gene>
    <name evidence="3" type="ORF">HPP92_002121</name>
</gene>
<feature type="compositionally biased region" description="Basic and acidic residues" evidence="1">
    <location>
        <begin position="91"/>
        <end position="100"/>
    </location>
</feature>
<accession>A0A835S5T7</accession>